<keyword evidence="3" id="KW-0520">NAD</keyword>
<dbReference type="Gene3D" id="2.60.40.10">
    <property type="entry name" value="Immunoglobulins"/>
    <property type="match status" value="2"/>
</dbReference>
<dbReference type="GO" id="GO:0007165">
    <property type="term" value="P:signal transduction"/>
    <property type="evidence" value="ECO:0007669"/>
    <property type="project" value="InterPro"/>
</dbReference>
<dbReference type="SUPFAM" id="SSF52200">
    <property type="entry name" value="Toll/Interleukin receptor TIR domain"/>
    <property type="match status" value="1"/>
</dbReference>
<comment type="caution">
    <text evidence="11">The sequence shown here is derived from an EMBL/GenBank/DDBJ whole genome shotgun (WGS) entry which is preliminary data.</text>
</comment>
<dbReference type="InterPro" id="IPR035897">
    <property type="entry name" value="Toll_tir_struct_dom_sf"/>
</dbReference>
<feature type="domain" description="Ig-like" evidence="10">
    <location>
        <begin position="162"/>
        <end position="233"/>
    </location>
</feature>
<dbReference type="SUPFAM" id="SSF48726">
    <property type="entry name" value="Immunoglobulin"/>
    <property type="match status" value="2"/>
</dbReference>
<feature type="transmembrane region" description="Helical" evidence="8">
    <location>
        <begin position="6"/>
        <end position="26"/>
    </location>
</feature>
<keyword evidence="8" id="KW-0472">Membrane</keyword>
<dbReference type="PANTHER" id="PTHR11890">
    <property type="entry name" value="INTERLEUKIN-1 RECEPTOR FAMILY MEMBER"/>
    <property type="match status" value="1"/>
</dbReference>
<keyword evidence="6" id="KW-0393">Immunoglobulin domain</keyword>
<evidence type="ECO:0000313" key="11">
    <source>
        <dbReference type="EMBL" id="KAJ3593131.1"/>
    </source>
</evidence>
<keyword evidence="12" id="KW-1185">Reference proteome</keyword>
<name>A0A9Q0DSZ5_9TELE</name>
<feature type="domain" description="Ig-like" evidence="10">
    <location>
        <begin position="44"/>
        <end position="153"/>
    </location>
</feature>
<feature type="region of interest" description="Disordered" evidence="7">
    <location>
        <begin position="62"/>
        <end position="119"/>
    </location>
</feature>
<dbReference type="PROSITE" id="PS50104">
    <property type="entry name" value="TIR"/>
    <property type="match status" value="1"/>
</dbReference>
<evidence type="ECO:0000256" key="4">
    <source>
        <dbReference type="ARBA" id="ARBA00023157"/>
    </source>
</evidence>
<protein>
    <submittedName>
        <fullName evidence="11">Uncharacterized protein</fullName>
    </submittedName>
</protein>
<proteinExistence type="inferred from homology"/>
<sequence>MGRAGLTHLSVLSVVAIVVVVVVVVLSEGCCQERRRSSSGVNPPPGGHYRVVRGDPFVMPCVDPGSPPGSTRPLSSGRVVWSRSRSRSRVEAEDPTALPSISPPGREEEEEEESVVSTGNLLEIPALTEELSGRYWCRTASGQGSDFHLEVLEESRWGCSEPGPTKLTLTEDTAGEIDCLPSSCGDPEPPDTRVTWYKGGRAISDLQQQRDVCAEGRRLLLCKVDRTDSSVFSSPDTRNGPMVLVPHGNSTKEVVVGEPHTLLCTAKFGFQRTFDPVVRWYSSGDQGHQMVLIGQQKEQKRERLTRYETLVTQAAVLPALTELQLHHVFTCRAANGVGNASATTRLQRRDAAGRRLAVTVGPLVCVVLLAGLLVTVLRLHTLELTLIYRSYWQKDRKDIDVFLSHGRSCMLEDATGSQTHALLSSRPGPPRGGSPLANTPLEVLLRRLFESSGYRLFLMERDLLPGGVYTEDVVGVLRRSRCLICLLSGHFLSDRSAVFVLEAGVQALLQDPHLRVLVIWTEPRPKSMCGLDPPLPRLVHRALRVLPGLDWLPGLPPDSTRTFWKSFWKVMPKQSSVQLIQRDP</sequence>
<feature type="domain" description="Ig-like" evidence="10">
    <location>
        <begin position="241"/>
        <end position="347"/>
    </location>
</feature>
<evidence type="ECO:0000259" key="10">
    <source>
        <dbReference type="PROSITE" id="PS50835"/>
    </source>
</evidence>
<dbReference type="InterPro" id="IPR007110">
    <property type="entry name" value="Ig-like_dom"/>
</dbReference>
<keyword evidence="8" id="KW-0812">Transmembrane</keyword>
<feature type="transmembrane region" description="Helical" evidence="8">
    <location>
        <begin position="356"/>
        <end position="377"/>
    </location>
</feature>
<evidence type="ECO:0000256" key="5">
    <source>
        <dbReference type="ARBA" id="ARBA00023180"/>
    </source>
</evidence>
<dbReference type="AlphaFoldDB" id="A0A9Q0DSZ5"/>
<reference evidence="11" key="1">
    <citation type="submission" date="2022-07" db="EMBL/GenBank/DDBJ databases">
        <title>Chromosome-level genome of Muraenolepis orangiensis.</title>
        <authorList>
            <person name="Kim J."/>
        </authorList>
    </citation>
    <scope>NUCLEOTIDE SEQUENCE</scope>
    <source>
        <strain evidence="11">KU_S4_2022</strain>
        <tissue evidence="11">Muscle</tissue>
    </source>
</reference>
<dbReference type="InterPro" id="IPR036179">
    <property type="entry name" value="Ig-like_dom_sf"/>
</dbReference>
<dbReference type="PROSITE" id="PS50835">
    <property type="entry name" value="IG_LIKE"/>
    <property type="match status" value="3"/>
</dbReference>
<evidence type="ECO:0000256" key="6">
    <source>
        <dbReference type="ARBA" id="ARBA00023319"/>
    </source>
</evidence>
<evidence type="ECO:0000256" key="1">
    <source>
        <dbReference type="ARBA" id="ARBA00009752"/>
    </source>
</evidence>
<dbReference type="EMBL" id="JANIIK010000112">
    <property type="protein sequence ID" value="KAJ3593131.1"/>
    <property type="molecule type" value="Genomic_DNA"/>
</dbReference>
<keyword evidence="8" id="KW-1133">Transmembrane helix</keyword>
<feature type="domain" description="TIR" evidence="9">
    <location>
        <begin position="397"/>
        <end position="571"/>
    </location>
</feature>
<dbReference type="GO" id="GO:0016787">
    <property type="term" value="F:hydrolase activity"/>
    <property type="evidence" value="ECO:0007669"/>
    <property type="project" value="UniProtKB-KW"/>
</dbReference>
<evidence type="ECO:0000256" key="3">
    <source>
        <dbReference type="ARBA" id="ARBA00023027"/>
    </source>
</evidence>
<accession>A0A9Q0DSZ5</accession>
<evidence type="ECO:0000256" key="7">
    <source>
        <dbReference type="SAM" id="MobiDB-lite"/>
    </source>
</evidence>
<dbReference type="Proteomes" id="UP001148018">
    <property type="component" value="Unassembled WGS sequence"/>
</dbReference>
<organism evidence="11 12">
    <name type="scientific">Muraenolepis orangiensis</name>
    <name type="common">Patagonian moray cod</name>
    <dbReference type="NCBI Taxonomy" id="630683"/>
    <lineage>
        <taxon>Eukaryota</taxon>
        <taxon>Metazoa</taxon>
        <taxon>Chordata</taxon>
        <taxon>Craniata</taxon>
        <taxon>Vertebrata</taxon>
        <taxon>Euteleostomi</taxon>
        <taxon>Actinopterygii</taxon>
        <taxon>Neopterygii</taxon>
        <taxon>Teleostei</taxon>
        <taxon>Neoteleostei</taxon>
        <taxon>Acanthomorphata</taxon>
        <taxon>Zeiogadaria</taxon>
        <taxon>Gadariae</taxon>
        <taxon>Gadiformes</taxon>
        <taxon>Muraenolepidoidei</taxon>
        <taxon>Muraenolepididae</taxon>
        <taxon>Muraenolepis</taxon>
    </lineage>
</organism>
<keyword evidence="2" id="KW-0378">Hydrolase</keyword>
<dbReference type="InterPro" id="IPR000157">
    <property type="entry name" value="TIR_dom"/>
</dbReference>
<dbReference type="Gene3D" id="3.40.50.10140">
    <property type="entry name" value="Toll/interleukin-1 receptor homology (TIR) domain"/>
    <property type="match status" value="1"/>
</dbReference>
<gene>
    <name evidence="11" type="ORF">NHX12_005468</name>
</gene>
<dbReference type="OrthoDB" id="6019866at2759"/>
<dbReference type="SMART" id="SM00409">
    <property type="entry name" value="IG"/>
    <property type="match status" value="3"/>
</dbReference>
<dbReference type="Pfam" id="PF01582">
    <property type="entry name" value="TIR"/>
    <property type="match status" value="1"/>
</dbReference>
<dbReference type="InterPro" id="IPR003599">
    <property type="entry name" value="Ig_sub"/>
</dbReference>
<evidence type="ECO:0000256" key="8">
    <source>
        <dbReference type="SAM" id="Phobius"/>
    </source>
</evidence>
<comment type="similarity">
    <text evidence="1">Belongs to the interleukin-1 receptor family.</text>
</comment>
<dbReference type="InterPro" id="IPR013783">
    <property type="entry name" value="Ig-like_fold"/>
</dbReference>
<keyword evidence="4" id="KW-1015">Disulfide bond</keyword>
<evidence type="ECO:0000313" key="12">
    <source>
        <dbReference type="Proteomes" id="UP001148018"/>
    </source>
</evidence>
<dbReference type="InterPro" id="IPR015621">
    <property type="entry name" value="IL-1_rcpt_fam"/>
</dbReference>
<keyword evidence="5" id="KW-0325">Glycoprotein</keyword>
<evidence type="ECO:0000256" key="2">
    <source>
        <dbReference type="ARBA" id="ARBA00022801"/>
    </source>
</evidence>
<evidence type="ECO:0000259" key="9">
    <source>
        <dbReference type="PROSITE" id="PS50104"/>
    </source>
</evidence>
<dbReference type="PANTHER" id="PTHR11890:SF23">
    <property type="entry name" value="INTERLEUKIN-18 RECEPTOR ACCESSORY PROTEIN"/>
    <property type="match status" value="1"/>
</dbReference>